<dbReference type="GO" id="GO:0055085">
    <property type="term" value="P:transmembrane transport"/>
    <property type="evidence" value="ECO:0007669"/>
    <property type="project" value="TreeGrafter"/>
</dbReference>
<feature type="transmembrane region" description="Helical" evidence="7">
    <location>
        <begin position="267"/>
        <end position="285"/>
    </location>
</feature>
<comment type="caution">
    <text evidence="8">The sequence shown here is derived from an EMBL/GenBank/DDBJ whole genome shotgun (WGS) entry which is preliminary data.</text>
</comment>
<evidence type="ECO:0000256" key="3">
    <source>
        <dbReference type="ARBA" id="ARBA00022692"/>
    </source>
</evidence>
<evidence type="ECO:0000313" key="8">
    <source>
        <dbReference type="EMBL" id="OYO09625.1"/>
    </source>
</evidence>
<evidence type="ECO:0000256" key="4">
    <source>
        <dbReference type="ARBA" id="ARBA00022989"/>
    </source>
</evidence>
<feature type="transmembrane region" description="Helical" evidence="7">
    <location>
        <begin position="67"/>
        <end position="88"/>
    </location>
</feature>
<feature type="transmembrane region" description="Helical" evidence="7">
    <location>
        <begin position="300"/>
        <end position="321"/>
    </location>
</feature>
<evidence type="ECO:0000256" key="2">
    <source>
        <dbReference type="ARBA" id="ARBA00009773"/>
    </source>
</evidence>
<dbReference type="Pfam" id="PF01594">
    <property type="entry name" value="AI-2E_transport"/>
    <property type="match status" value="1"/>
</dbReference>
<reference evidence="8 9" key="1">
    <citation type="submission" date="2017-07" db="EMBL/GenBank/DDBJ databases">
        <title>Draft whole genome sequences of clinical Proprionibacteriaceae strains.</title>
        <authorList>
            <person name="Bernier A.-M."/>
            <person name="Bernard K."/>
            <person name="Domingo M.-C."/>
        </authorList>
    </citation>
    <scope>NUCLEOTIDE SEQUENCE [LARGE SCALE GENOMIC DNA]</scope>
    <source>
        <strain evidence="8 9">NML 030167</strain>
    </source>
</reference>
<dbReference type="GO" id="GO:0016020">
    <property type="term" value="C:membrane"/>
    <property type="evidence" value="ECO:0007669"/>
    <property type="project" value="UniProtKB-SubCell"/>
</dbReference>
<dbReference type="OrthoDB" id="9799225at2"/>
<feature type="transmembrane region" description="Helical" evidence="7">
    <location>
        <begin position="202"/>
        <end position="235"/>
    </location>
</feature>
<evidence type="ECO:0000256" key="6">
    <source>
        <dbReference type="SAM" id="MobiDB-lite"/>
    </source>
</evidence>
<gene>
    <name evidence="8" type="ORF">CGZ94_18400</name>
</gene>
<keyword evidence="9" id="KW-1185">Reference proteome</keyword>
<dbReference type="Proteomes" id="UP000215896">
    <property type="component" value="Unassembled WGS sequence"/>
</dbReference>
<evidence type="ECO:0000256" key="7">
    <source>
        <dbReference type="SAM" id="Phobius"/>
    </source>
</evidence>
<evidence type="ECO:0000256" key="1">
    <source>
        <dbReference type="ARBA" id="ARBA00004141"/>
    </source>
</evidence>
<keyword evidence="3 7" id="KW-0812">Transmembrane</keyword>
<keyword evidence="4 7" id="KW-1133">Transmembrane helix</keyword>
<feature type="transmembrane region" description="Helical" evidence="7">
    <location>
        <begin position="12"/>
        <end position="32"/>
    </location>
</feature>
<organism evidence="8 9">
    <name type="scientific">Enemella evansiae</name>
    <dbReference type="NCBI Taxonomy" id="2016499"/>
    <lineage>
        <taxon>Bacteria</taxon>
        <taxon>Bacillati</taxon>
        <taxon>Actinomycetota</taxon>
        <taxon>Actinomycetes</taxon>
        <taxon>Propionibacteriales</taxon>
        <taxon>Propionibacteriaceae</taxon>
        <taxon>Enemella</taxon>
    </lineage>
</organism>
<feature type="transmembrane region" description="Helical" evidence="7">
    <location>
        <begin position="38"/>
        <end position="55"/>
    </location>
</feature>
<evidence type="ECO:0000313" key="9">
    <source>
        <dbReference type="Proteomes" id="UP000215896"/>
    </source>
</evidence>
<dbReference type="AlphaFoldDB" id="A0A255G175"/>
<comment type="subcellular location">
    <subcellularLocation>
        <location evidence="1">Membrane</location>
        <topology evidence="1">Multi-pass membrane protein</topology>
    </subcellularLocation>
</comment>
<accession>A0A255G175</accession>
<keyword evidence="5 7" id="KW-0472">Membrane</keyword>
<protein>
    <submittedName>
        <fullName evidence="8">AI-2E family transporter</fullName>
    </submittedName>
</protein>
<feature type="compositionally biased region" description="Basic and acidic residues" evidence="6">
    <location>
        <begin position="387"/>
        <end position="396"/>
    </location>
</feature>
<dbReference type="RefSeq" id="WP_094406617.1">
    <property type="nucleotide sequence ID" value="NZ_NMVO01000017.1"/>
</dbReference>
<dbReference type="InterPro" id="IPR002549">
    <property type="entry name" value="AI-2E-like"/>
</dbReference>
<proteinExistence type="inferred from homology"/>
<name>A0A255G175_9ACTN</name>
<sequence>MSATTAGRRTGLPRILIILLGLAAALVLLNQLEGFRSFAAPVFLALNLVLAVSPLQQLLVRVHVPRWLAAVIAGIVVLVILCAFFYAIGWSLTLLVTELPNYRDQFLDLYQEIISLLAQFGVSEQQLAEQAKAIDPQQAVGVLTGLLSNLQGAFSLLLIAVTSVFFLMMDSVGFGDRLKRAGAYHPQLTDALVSFGNGVRQYWIVTTIFGLIVAVIDWFALVVLGVPLALVWAVLSFLTNYIPNIGFVIGLVPPALIALLAKGPTTALIVVAIYCVANFVVQSIIQPKFTGDAVGLTPSVVFISLLVWAAVLGPMGALLALPATLLVKAILVDADPGARWVNALIAANPATADADTAEDSHRGEDADPEAAEEQTTADPRPPVESTSAERARNERDEATEEPS</sequence>
<dbReference type="PANTHER" id="PTHR21716">
    <property type="entry name" value="TRANSMEMBRANE PROTEIN"/>
    <property type="match status" value="1"/>
</dbReference>
<comment type="similarity">
    <text evidence="2">Belongs to the autoinducer-2 exporter (AI-2E) (TC 2.A.86) family.</text>
</comment>
<dbReference type="PANTHER" id="PTHR21716:SF64">
    <property type="entry name" value="AI-2 TRANSPORT PROTEIN TQSA"/>
    <property type="match status" value="1"/>
</dbReference>
<feature type="transmembrane region" description="Helical" evidence="7">
    <location>
        <begin position="150"/>
        <end position="169"/>
    </location>
</feature>
<feature type="region of interest" description="Disordered" evidence="6">
    <location>
        <begin position="352"/>
        <end position="403"/>
    </location>
</feature>
<dbReference type="EMBL" id="NMVO01000017">
    <property type="protein sequence ID" value="OYO09625.1"/>
    <property type="molecule type" value="Genomic_DNA"/>
</dbReference>
<evidence type="ECO:0000256" key="5">
    <source>
        <dbReference type="ARBA" id="ARBA00023136"/>
    </source>
</evidence>
<feature type="transmembrane region" description="Helical" evidence="7">
    <location>
        <begin position="241"/>
        <end position="260"/>
    </location>
</feature>